<evidence type="ECO:0000313" key="2">
    <source>
        <dbReference type="Proteomes" id="UP000426265"/>
    </source>
</evidence>
<dbReference type="Proteomes" id="UP000426265">
    <property type="component" value="Unassembled WGS sequence"/>
</dbReference>
<dbReference type="EMBL" id="CACRSJ010000106">
    <property type="protein sequence ID" value="VYS59248.1"/>
    <property type="molecule type" value="Genomic_DNA"/>
</dbReference>
<name>A0A654FDT0_ARATH</name>
<sequence>MARSLTTASLRPSPSFPKDLCAFLTLRRPPASTLSLIPPSPPDPVEPPDPLDPLLVRNFADLSSIPLVASLSALSPIVGSSWGALFAFRHSLIAIYMSSQMPLLVERFIVGKKIFCGEARLTFASLCDMGWWFSIVIEVPLFDGIVCRNVAFALLAKERSLKASLEAKDGARIGCLGGKCHIHGIEKAQIPYTPVAKE</sequence>
<accession>A0A654FDT0</accession>
<evidence type="ECO:0000313" key="1">
    <source>
        <dbReference type="EMBL" id="VYS59248.1"/>
    </source>
</evidence>
<proteinExistence type="predicted"/>
<gene>
    <name evidence="1" type="ORF">AN1_LOCUS14690</name>
</gene>
<dbReference type="AlphaFoldDB" id="A0A654FDT0"/>
<reference evidence="1 2" key="1">
    <citation type="submission" date="2019-11" db="EMBL/GenBank/DDBJ databases">
        <authorList>
            <person name="Jiao W.-B."/>
            <person name="Schneeberger K."/>
        </authorList>
    </citation>
    <scope>NUCLEOTIDE SEQUENCE [LARGE SCALE GENOMIC DNA]</scope>
    <source>
        <strain evidence="2">cv. An-1</strain>
    </source>
</reference>
<organism evidence="1 2">
    <name type="scientific">Arabidopsis thaliana</name>
    <name type="common">Mouse-ear cress</name>
    <dbReference type="NCBI Taxonomy" id="3702"/>
    <lineage>
        <taxon>Eukaryota</taxon>
        <taxon>Viridiplantae</taxon>
        <taxon>Streptophyta</taxon>
        <taxon>Embryophyta</taxon>
        <taxon>Tracheophyta</taxon>
        <taxon>Spermatophyta</taxon>
        <taxon>Magnoliopsida</taxon>
        <taxon>eudicotyledons</taxon>
        <taxon>Gunneridae</taxon>
        <taxon>Pentapetalae</taxon>
        <taxon>rosids</taxon>
        <taxon>malvids</taxon>
        <taxon>Brassicales</taxon>
        <taxon>Brassicaceae</taxon>
        <taxon>Camelineae</taxon>
        <taxon>Arabidopsis</taxon>
    </lineage>
</organism>
<protein>
    <submittedName>
        <fullName evidence="1">Uncharacterized protein</fullName>
    </submittedName>
</protein>
<dbReference type="ExpressionAtlas" id="A0A654FDT0">
    <property type="expression patterns" value="baseline and differential"/>
</dbReference>